<dbReference type="CDD" id="cd00009">
    <property type="entry name" value="AAA"/>
    <property type="match status" value="1"/>
</dbReference>
<dbReference type="OrthoDB" id="9803641at2"/>
<dbReference type="InterPro" id="IPR027417">
    <property type="entry name" value="P-loop_NTPase"/>
</dbReference>
<sequence length="853" mass="96347">MNLENFTQSSSELINKSIEFAQANQNPTFLPLHIISKSLDNEFCLSFYQRCNLSLEKLRSLVEHEIKKLPTISGAQLTADPSLQKFFDACKKEADALGDEFISLEHFLIAWTNSNTLPDGISTFFKEHNFNKTVILELMNKLRKGKKVTDKNAEKEYEILDKYCQNITKQAQLGKLDPVIGRHEEIRRVIQILSRRTKNNPVLIGEPGVGKTAVVEGIAQRIINNDVPESLKDRQIYSLDLGLLIAGTKYQGEFEERLKGILKAVSESQDSIILFIDELHMLVGAGSSGGGMDASNLLKPALARGELHCIGATTIKEYKKYIEKDAALERRFQKVLVSEPTVEDTISILRGIKEKYELHHGIKITDQALVNAAQLSAKNIPDRFLPDKAIDLVDEAASMVKMAIDSKPESLDRMERKIRQLEIEKLALEKEKNNEASQNRLKELDIELSSLKEEHQTLANQWATERAPLEKIRSIKEAIELATYAYEQAERAGDYAKASELKYGKLVQLQKQLADEQEKAKKNGSNLIKEEVTEDDIALVLSRWTGIPTEKLKKGDTEKLLGMEEILKKRVAGQDEAIEKVAQAIQMHRAGLTDPNKPIGSFLFLGPTGVGKTEVAKTLADFLFNDERKMIRIDMSEYMEKHTVSRLIGSPPGYIGHEEGGQLTELVRKNPYSVVLFDEIEKAHPDVFNIFLQILDDGRLTDGQGRTIDFSHTIIIMTSNIGSHIILEAKKIDEKVKHDIEKVLQQTFRPEFLNRIDDIVYFKMLDKKTIADITKIHLAGFQHKVEDLGITLNIPDSVIDFIADKGFVEEFGARPMKRAIKQYLIVPISQYILKHPEAKNISTDVKNDMIIIN</sequence>
<dbReference type="Pfam" id="PF02861">
    <property type="entry name" value="Clp_N"/>
    <property type="match status" value="1"/>
</dbReference>
<evidence type="ECO:0000256" key="7">
    <source>
        <dbReference type="PROSITE-ProRule" id="PRU01251"/>
    </source>
</evidence>
<dbReference type="PROSITE" id="PS51903">
    <property type="entry name" value="CLP_R"/>
    <property type="match status" value="1"/>
</dbReference>
<dbReference type="Pfam" id="PF17871">
    <property type="entry name" value="AAA_lid_9"/>
    <property type="match status" value="1"/>
</dbReference>
<dbReference type="GO" id="GO:0034605">
    <property type="term" value="P:cellular response to heat"/>
    <property type="evidence" value="ECO:0007669"/>
    <property type="project" value="TreeGrafter"/>
</dbReference>
<evidence type="ECO:0000313" key="12">
    <source>
        <dbReference type="Proteomes" id="UP000254834"/>
    </source>
</evidence>
<evidence type="ECO:0000256" key="5">
    <source>
        <dbReference type="ARBA" id="ARBA00023186"/>
    </source>
</evidence>
<keyword evidence="2 7" id="KW-0677">Repeat</keyword>
<comment type="subunit">
    <text evidence="6">Homohexamer. The oligomerization is ATP-dependent.</text>
</comment>
<evidence type="ECO:0000256" key="8">
    <source>
        <dbReference type="RuleBase" id="RU004432"/>
    </source>
</evidence>
<dbReference type="GO" id="GO:0005737">
    <property type="term" value="C:cytoplasm"/>
    <property type="evidence" value="ECO:0007669"/>
    <property type="project" value="TreeGrafter"/>
</dbReference>
<evidence type="ECO:0000256" key="3">
    <source>
        <dbReference type="ARBA" id="ARBA00022741"/>
    </source>
</evidence>
<dbReference type="InterPro" id="IPR001270">
    <property type="entry name" value="ClpA/B"/>
</dbReference>
<proteinExistence type="inferred from homology"/>
<name>A0A345ZBU4_9BACT</name>
<protein>
    <submittedName>
        <fullName evidence="11">ATP-dependent chaperone ClpB</fullName>
    </submittedName>
</protein>
<comment type="similarity">
    <text evidence="1 8">Belongs to the ClpA/ClpB family.</text>
</comment>
<dbReference type="SUPFAM" id="SSF52540">
    <property type="entry name" value="P-loop containing nucleoside triphosphate hydrolases"/>
    <property type="match status" value="2"/>
</dbReference>
<reference evidence="11 12" key="1">
    <citation type="submission" date="2017-12" db="EMBL/GenBank/DDBJ databases">
        <title>Chromulinavorax destructans is a abundant pathogen of dominant heterotrophic picoflagllates.</title>
        <authorList>
            <person name="Deeg C.M."/>
            <person name="Zimmer M."/>
            <person name="Suttle C.A."/>
        </authorList>
    </citation>
    <scope>NUCLEOTIDE SEQUENCE [LARGE SCALE GENOMIC DNA]</scope>
    <source>
        <strain evidence="11 12">SeV1</strain>
    </source>
</reference>
<dbReference type="Gene3D" id="1.10.1780.10">
    <property type="entry name" value="Clp, N-terminal domain"/>
    <property type="match status" value="1"/>
</dbReference>
<dbReference type="Pfam" id="PF10431">
    <property type="entry name" value="ClpB_D2-small"/>
    <property type="match status" value="1"/>
</dbReference>
<dbReference type="GO" id="GO:0005524">
    <property type="term" value="F:ATP binding"/>
    <property type="evidence" value="ECO:0007669"/>
    <property type="project" value="UniProtKB-KW"/>
</dbReference>
<dbReference type="InterPro" id="IPR036628">
    <property type="entry name" value="Clp_N_dom_sf"/>
</dbReference>
<dbReference type="GO" id="GO:0016887">
    <property type="term" value="F:ATP hydrolysis activity"/>
    <property type="evidence" value="ECO:0007669"/>
    <property type="project" value="InterPro"/>
</dbReference>
<dbReference type="SMART" id="SM01086">
    <property type="entry name" value="ClpB_D2-small"/>
    <property type="match status" value="1"/>
</dbReference>
<dbReference type="FunFam" id="3.40.50.300:FF:000120">
    <property type="entry name" value="ATP-dependent chaperone ClpB"/>
    <property type="match status" value="1"/>
</dbReference>
<feature type="domain" description="Clp R" evidence="10">
    <location>
        <begin position="3"/>
        <end position="145"/>
    </location>
</feature>
<dbReference type="FunFam" id="3.40.50.300:FF:000025">
    <property type="entry name" value="ATP-dependent Clp protease subunit"/>
    <property type="match status" value="1"/>
</dbReference>
<evidence type="ECO:0000313" key="11">
    <source>
        <dbReference type="EMBL" id="AXK60761.1"/>
    </source>
</evidence>
<dbReference type="Pfam" id="PF07724">
    <property type="entry name" value="AAA_2"/>
    <property type="match status" value="1"/>
</dbReference>
<dbReference type="SUPFAM" id="SSF81923">
    <property type="entry name" value="Double Clp-N motif"/>
    <property type="match status" value="1"/>
</dbReference>
<dbReference type="Proteomes" id="UP000254834">
    <property type="component" value="Chromosome"/>
</dbReference>
<dbReference type="PRINTS" id="PR00300">
    <property type="entry name" value="CLPPROTEASEA"/>
</dbReference>
<dbReference type="InterPro" id="IPR004176">
    <property type="entry name" value="Clp_R_N"/>
</dbReference>
<dbReference type="InterPro" id="IPR028299">
    <property type="entry name" value="ClpA/B_CS2"/>
</dbReference>
<dbReference type="PROSITE" id="PS00871">
    <property type="entry name" value="CLPAB_2"/>
    <property type="match status" value="1"/>
</dbReference>
<dbReference type="RefSeq" id="WP_115585776.1">
    <property type="nucleotide sequence ID" value="NZ_CP025544.1"/>
</dbReference>
<dbReference type="AlphaFoldDB" id="A0A345ZBU4"/>
<feature type="coiled-coil region" evidence="9">
    <location>
        <begin position="404"/>
        <end position="461"/>
    </location>
</feature>
<dbReference type="Gene3D" id="3.40.50.300">
    <property type="entry name" value="P-loop containing nucleotide triphosphate hydrolases"/>
    <property type="match status" value="3"/>
</dbReference>
<dbReference type="SMART" id="SM00382">
    <property type="entry name" value="AAA"/>
    <property type="match status" value="2"/>
</dbReference>
<dbReference type="InterPro" id="IPR041546">
    <property type="entry name" value="ClpA/ClpB_AAA_lid"/>
</dbReference>
<dbReference type="InterPro" id="IPR018368">
    <property type="entry name" value="ClpA/B_CS1"/>
</dbReference>
<evidence type="ECO:0000256" key="2">
    <source>
        <dbReference type="ARBA" id="ARBA00022737"/>
    </source>
</evidence>
<dbReference type="InterPro" id="IPR003593">
    <property type="entry name" value="AAA+_ATPase"/>
</dbReference>
<evidence type="ECO:0000256" key="4">
    <source>
        <dbReference type="ARBA" id="ARBA00022840"/>
    </source>
</evidence>
<dbReference type="InterPro" id="IPR003959">
    <property type="entry name" value="ATPase_AAA_core"/>
</dbReference>
<dbReference type="PANTHER" id="PTHR11638">
    <property type="entry name" value="ATP-DEPENDENT CLP PROTEASE"/>
    <property type="match status" value="1"/>
</dbReference>
<gene>
    <name evidence="11" type="ORF">C0J27_03360</name>
</gene>
<dbReference type="PROSITE" id="PS00870">
    <property type="entry name" value="CLPAB_1"/>
    <property type="match status" value="1"/>
</dbReference>
<dbReference type="KEGG" id="cdes:C0J27_03360"/>
<evidence type="ECO:0000259" key="10">
    <source>
        <dbReference type="PROSITE" id="PS51903"/>
    </source>
</evidence>
<accession>A0A345ZBU4</accession>
<dbReference type="FunFam" id="3.40.50.300:FF:000010">
    <property type="entry name" value="Chaperone clpB 1, putative"/>
    <property type="match status" value="1"/>
</dbReference>
<evidence type="ECO:0000256" key="9">
    <source>
        <dbReference type="SAM" id="Coils"/>
    </source>
</evidence>
<dbReference type="Gene3D" id="1.10.8.60">
    <property type="match status" value="1"/>
</dbReference>
<organism evidence="11 12">
    <name type="scientific">Candidatus Chromulinivorax destructor</name>
    <dbReference type="NCBI Taxonomy" id="2066483"/>
    <lineage>
        <taxon>Bacteria</taxon>
        <taxon>Candidatus Babelota</taxon>
        <taxon>Candidatus Babeliae</taxon>
        <taxon>Candidatus Babeliales</taxon>
        <taxon>Candidatus Chromulinivoraceae</taxon>
        <taxon>Candidatus Chromulinivorax</taxon>
    </lineage>
</organism>
<keyword evidence="9" id="KW-0175">Coiled coil</keyword>
<dbReference type="CDD" id="cd19499">
    <property type="entry name" value="RecA-like_ClpB_Hsp104-like"/>
    <property type="match status" value="1"/>
</dbReference>
<dbReference type="Pfam" id="PF00004">
    <property type="entry name" value="AAA"/>
    <property type="match status" value="1"/>
</dbReference>
<dbReference type="EMBL" id="CP025544">
    <property type="protein sequence ID" value="AXK60761.1"/>
    <property type="molecule type" value="Genomic_DNA"/>
</dbReference>
<keyword evidence="3 8" id="KW-0547">Nucleotide-binding</keyword>
<keyword evidence="5 8" id="KW-0143">Chaperone</keyword>
<keyword evidence="12" id="KW-1185">Reference proteome</keyword>
<keyword evidence="4 8" id="KW-0067">ATP-binding</keyword>
<dbReference type="InterPro" id="IPR050130">
    <property type="entry name" value="ClpA_ClpB"/>
</dbReference>
<evidence type="ECO:0000256" key="6">
    <source>
        <dbReference type="ARBA" id="ARBA00026057"/>
    </source>
</evidence>
<dbReference type="InterPro" id="IPR019489">
    <property type="entry name" value="Clp_ATPase_C"/>
</dbReference>
<dbReference type="PANTHER" id="PTHR11638:SF18">
    <property type="entry name" value="HEAT SHOCK PROTEIN 104"/>
    <property type="match status" value="1"/>
</dbReference>
<evidence type="ECO:0000256" key="1">
    <source>
        <dbReference type="ARBA" id="ARBA00008675"/>
    </source>
</evidence>